<proteinExistence type="predicted"/>
<dbReference type="EMBL" id="SAXA01000008">
    <property type="protein sequence ID" value="RXQ93939.1"/>
    <property type="molecule type" value="Genomic_DNA"/>
</dbReference>
<evidence type="ECO:0000313" key="3">
    <source>
        <dbReference type="Proteomes" id="UP000289703"/>
    </source>
</evidence>
<feature type="chain" id="PRO_5020898354" description="T9SS C-terminal target domain-containing protein" evidence="1">
    <location>
        <begin position="20"/>
        <end position="309"/>
    </location>
</feature>
<name>A0A4Q1JLY2_9BACT</name>
<sequence>MQNIIYTLLALLIPSLGLAQNTCCHKTHPVKTVVYSPELISDQLSPKVNEQSGLVWHDELFWVINDSDCPAELLAYDLSGELKRTLKIKNAANTDWEDLAEDENYIYIGDFGNNRGARKDLRVLRVLKSDMVKQNKLMVDSSTFAWADQQDFSKRNMKHDFDCEAFFAYGDSLYFFTKNWANKKTRLYSMPKQAGDYQLKPIAEFNTDFMVTGADITADGKSVALVGYKNFRTYMMLFTNIEGLNFFAGDALRLDLESLGGSQTEGIVFTDENELFINTEETRQPQALYRVDWKRIISSQWSLGKPCRD</sequence>
<accession>A0A4Q1JLY2</accession>
<evidence type="ECO:0000256" key="1">
    <source>
        <dbReference type="SAM" id="SignalP"/>
    </source>
</evidence>
<dbReference type="AlphaFoldDB" id="A0A4Q1JLY2"/>
<dbReference type="Proteomes" id="UP000289703">
    <property type="component" value="Unassembled WGS sequence"/>
</dbReference>
<gene>
    <name evidence="2" type="ORF">EO244_10200</name>
</gene>
<feature type="signal peptide" evidence="1">
    <location>
        <begin position="1"/>
        <end position="19"/>
    </location>
</feature>
<evidence type="ECO:0008006" key="4">
    <source>
        <dbReference type="Google" id="ProtNLM"/>
    </source>
</evidence>
<evidence type="ECO:0000313" key="2">
    <source>
        <dbReference type="EMBL" id="RXQ93939.1"/>
    </source>
</evidence>
<keyword evidence="3" id="KW-1185">Reference proteome</keyword>
<protein>
    <recommendedName>
        <fullName evidence="4">T9SS C-terminal target domain-containing protein</fullName>
    </recommendedName>
</protein>
<organism evidence="2 3">
    <name type="scientific">Ancylomarina salipaludis</name>
    <dbReference type="NCBI Taxonomy" id="2501299"/>
    <lineage>
        <taxon>Bacteria</taxon>
        <taxon>Pseudomonadati</taxon>
        <taxon>Bacteroidota</taxon>
        <taxon>Bacteroidia</taxon>
        <taxon>Marinilabiliales</taxon>
        <taxon>Marinifilaceae</taxon>
        <taxon>Ancylomarina</taxon>
    </lineage>
</organism>
<dbReference type="OrthoDB" id="9798438at2"/>
<comment type="caution">
    <text evidence="2">The sequence shown here is derived from an EMBL/GenBank/DDBJ whole genome shotgun (WGS) entry which is preliminary data.</text>
</comment>
<dbReference type="SUPFAM" id="SSF101908">
    <property type="entry name" value="Putative isomerase YbhE"/>
    <property type="match status" value="1"/>
</dbReference>
<reference evidence="2 3" key="1">
    <citation type="submission" date="2019-01" db="EMBL/GenBank/DDBJ databases">
        <title>Ancylomarina salipaludis sp. nov., isolated from a salt marsh.</title>
        <authorList>
            <person name="Yoon J.-H."/>
        </authorList>
    </citation>
    <scope>NUCLEOTIDE SEQUENCE [LARGE SCALE GENOMIC DNA]</scope>
    <source>
        <strain evidence="2 3">SHSM-M15</strain>
    </source>
</reference>
<dbReference type="RefSeq" id="WP_129254572.1">
    <property type="nucleotide sequence ID" value="NZ_SAXA01000008.1"/>
</dbReference>
<keyword evidence="1" id="KW-0732">Signal</keyword>